<feature type="compositionally biased region" description="Low complexity" evidence="4">
    <location>
        <begin position="659"/>
        <end position="670"/>
    </location>
</feature>
<dbReference type="PANTHER" id="PTHR31308">
    <property type="match status" value="1"/>
</dbReference>
<dbReference type="InterPro" id="IPR018087">
    <property type="entry name" value="Glyco_hydro_5_CS"/>
</dbReference>
<dbReference type="FunFam" id="3.20.20.80:FF:000131">
    <property type="entry name" value="Glycoside hydrolase superfamily"/>
    <property type="match status" value="1"/>
</dbReference>
<dbReference type="SUPFAM" id="SSF51445">
    <property type="entry name" value="(Trans)glycosidases"/>
    <property type="match status" value="1"/>
</dbReference>
<evidence type="ECO:0000256" key="2">
    <source>
        <dbReference type="ARBA" id="ARBA00022801"/>
    </source>
</evidence>
<feature type="compositionally biased region" description="Basic and acidic residues" evidence="4">
    <location>
        <begin position="614"/>
        <end position="637"/>
    </location>
</feature>
<dbReference type="VEuPathDB" id="FungiDB:DFL_006225"/>
<keyword evidence="3" id="KW-0326">Glycosidase</keyword>
<dbReference type="InterPro" id="IPR052066">
    <property type="entry name" value="Glycosphingolipid_Hydrolases"/>
</dbReference>
<dbReference type="Proteomes" id="UP000283090">
    <property type="component" value="Unassembled WGS sequence"/>
</dbReference>
<evidence type="ECO:0000256" key="3">
    <source>
        <dbReference type="ARBA" id="ARBA00023295"/>
    </source>
</evidence>
<feature type="domain" description="Glycoside hydrolase family 5" evidence="6">
    <location>
        <begin position="114"/>
        <end position="182"/>
    </location>
</feature>
<protein>
    <recommendedName>
        <fullName evidence="10">Glycoside hydrolase family 5 C-terminal domain-containing protein</fullName>
    </recommendedName>
</protein>
<dbReference type="Pfam" id="PF00150">
    <property type="entry name" value="Cellulase"/>
    <property type="match status" value="1"/>
</dbReference>
<evidence type="ECO:0000256" key="4">
    <source>
        <dbReference type="SAM" id="MobiDB-lite"/>
    </source>
</evidence>
<feature type="chain" id="PRO_5019476601" description="Glycoside hydrolase family 5 C-terminal domain-containing protein" evidence="5">
    <location>
        <begin position="20"/>
        <end position="790"/>
    </location>
</feature>
<proteinExistence type="inferred from homology"/>
<dbReference type="GO" id="GO:0050295">
    <property type="term" value="F:steryl-beta-glucosidase activity"/>
    <property type="evidence" value="ECO:0007669"/>
    <property type="project" value="TreeGrafter"/>
</dbReference>
<dbReference type="GO" id="GO:0000272">
    <property type="term" value="P:polysaccharide catabolic process"/>
    <property type="evidence" value="ECO:0007669"/>
    <property type="project" value="InterPro"/>
</dbReference>
<dbReference type="OrthoDB" id="9971853at2759"/>
<dbReference type="FunFam" id="3.20.20.80:FF:000174">
    <property type="entry name" value="YIR007W-like protein"/>
    <property type="match status" value="1"/>
</dbReference>
<reference evidence="8 9" key="1">
    <citation type="submission" date="2019-01" db="EMBL/GenBank/DDBJ databases">
        <title>Intercellular communication is required for trap formation in the nematode-trapping fungus Duddingtonia flagrans.</title>
        <authorList>
            <person name="Youssar L."/>
            <person name="Wernet V."/>
            <person name="Hensel N."/>
            <person name="Hildebrandt H.-G."/>
            <person name="Fischer R."/>
        </authorList>
    </citation>
    <scope>NUCLEOTIDE SEQUENCE [LARGE SCALE GENOMIC DNA]</scope>
    <source>
        <strain evidence="8 9">CBS H-5679</strain>
    </source>
</reference>
<dbReference type="InterPro" id="IPR013780">
    <property type="entry name" value="Glyco_hydro_b"/>
</dbReference>
<keyword evidence="5" id="KW-0732">Signal</keyword>
<dbReference type="InterPro" id="IPR041036">
    <property type="entry name" value="GH5_C"/>
</dbReference>
<evidence type="ECO:0000259" key="6">
    <source>
        <dbReference type="Pfam" id="PF00150"/>
    </source>
</evidence>
<name>A0A437A0L6_ARTFL</name>
<dbReference type="STRING" id="97331.A0A437A0L6"/>
<evidence type="ECO:0000313" key="8">
    <source>
        <dbReference type="EMBL" id="RVD84476.1"/>
    </source>
</evidence>
<evidence type="ECO:0000256" key="1">
    <source>
        <dbReference type="ARBA" id="ARBA00005641"/>
    </source>
</evidence>
<evidence type="ECO:0000259" key="7">
    <source>
        <dbReference type="Pfam" id="PF18564"/>
    </source>
</evidence>
<organism evidence="8 9">
    <name type="scientific">Arthrobotrys flagrans</name>
    <name type="common">Nematode-trapping fungus</name>
    <name type="synonym">Trichothecium flagrans</name>
    <dbReference type="NCBI Taxonomy" id="97331"/>
    <lineage>
        <taxon>Eukaryota</taxon>
        <taxon>Fungi</taxon>
        <taxon>Dikarya</taxon>
        <taxon>Ascomycota</taxon>
        <taxon>Pezizomycotina</taxon>
        <taxon>Orbiliomycetes</taxon>
        <taxon>Orbiliales</taxon>
        <taxon>Orbiliaceae</taxon>
        <taxon>Arthrobotrys</taxon>
    </lineage>
</organism>
<feature type="region of interest" description="Disordered" evidence="4">
    <location>
        <begin position="612"/>
        <end position="670"/>
    </location>
</feature>
<dbReference type="GO" id="GO:1904462">
    <property type="term" value="P:ergosteryl 3-beta-D-glucoside catabolic process"/>
    <property type="evidence" value="ECO:0007669"/>
    <property type="project" value="TreeGrafter"/>
</dbReference>
<evidence type="ECO:0008006" key="10">
    <source>
        <dbReference type="Google" id="ProtNLM"/>
    </source>
</evidence>
<dbReference type="RefSeq" id="XP_067490020.1">
    <property type="nucleotide sequence ID" value="XM_067635609.1"/>
</dbReference>
<dbReference type="PROSITE" id="PS00659">
    <property type="entry name" value="GLYCOSYL_HYDROL_F5"/>
    <property type="match status" value="1"/>
</dbReference>
<accession>A0A437A0L6</accession>
<keyword evidence="9" id="KW-1185">Reference proteome</keyword>
<dbReference type="InterPro" id="IPR001547">
    <property type="entry name" value="Glyco_hydro_5"/>
</dbReference>
<comment type="similarity">
    <text evidence="1">Belongs to the glycosyl hydrolase 5 (cellulase A) family.</text>
</comment>
<feature type="domain" description="Glycoside hydrolase family 5 C-terminal" evidence="7">
    <location>
        <begin position="681"/>
        <end position="761"/>
    </location>
</feature>
<dbReference type="Pfam" id="PF18564">
    <property type="entry name" value="Glyco_hydro_5_C"/>
    <property type="match status" value="1"/>
</dbReference>
<sequence>MTGVLDLPSLCLCLLIVHAVSVQVIDFITNRYPHILNRYQFPLGPQKLAEPPAAMPASLAVEGTRFTDKHGREILLRGINLAADTKFPATPEIPSHVSDNFFDGDNVSFVGRPFPLDDADTHFRRLRNWGYNTLRYLYTWEALEARGPGIYDEEYINFTVEVLRKAKQYGFYVFLDPHQDVWSRFSGGSGAPMWTLYAAGFNPRSFNVTEAALVHNTYRNPAEFPKMIWATNYTRMVCQVMFTLFFAGRDFAPKAIINGQNIQDYLQSHYINATVHLARRIKEAGDLEDITVIGWESFNEPNHGLIGYQDLTKIPVDQQLQKGTSPTAWQAILTASGRACEIETWELGSMGSYRTGKILVDPKGTSAWLGSDYPDTEYGWKRDPGWKLGECIWAQHGVWDLATDELLRPDYFSKTPTGQVIDAGVFCNTYFMDHWKRWAHGVRSMHQSSLLLLQPPVWVIPPVLDEDTKGLGRIVYAPHYYDGLTLMSKKWNRFFNVDVLGVLRGRYLSPAFAVKLGETAIRNSMKEQLTAMKQEGLDNIGSTPCLFSEIGIPYDMDDKYAYKTGDYTSQTRASDANHFALEGSLVSYTWWNYCALNNHEWGDQWNGEDLSIYGRDDTAPERDDTGRPTLEPYHDSPGDTPNTIDSSSIKGTLSNTPMSIERSSTSIGTSTGTRAADAFIRPAPVKISGVTTAYSFNLAQSVFSLTVNANATAELSPSEVFIPLYHFPRDKLDVEISDGRWAYEDETQILKWWHSGGTQTLKATGVKRFLQTFEDDTYFDMVKNVGCEIM</sequence>
<dbReference type="AlphaFoldDB" id="A0A437A0L6"/>
<evidence type="ECO:0000256" key="5">
    <source>
        <dbReference type="SAM" id="SignalP"/>
    </source>
</evidence>
<gene>
    <name evidence="8" type="ORF">DFL_006225</name>
</gene>
<dbReference type="GeneID" id="93588536"/>
<dbReference type="InterPro" id="IPR017853">
    <property type="entry name" value="GH"/>
</dbReference>
<feature type="signal peptide" evidence="5">
    <location>
        <begin position="1"/>
        <end position="19"/>
    </location>
</feature>
<comment type="caution">
    <text evidence="8">The sequence shown here is derived from an EMBL/GenBank/DDBJ whole genome shotgun (WGS) entry which is preliminary data.</text>
</comment>
<dbReference type="Gene3D" id="3.20.20.80">
    <property type="entry name" value="Glycosidases"/>
    <property type="match status" value="2"/>
</dbReference>
<dbReference type="EMBL" id="SAEB01000007">
    <property type="protein sequence ID" value="RVD84476.1"/>
    <property type="molecule type" value="Genomic_DNA"/>
</dbReference>
<keyword evidence="2" id="KW-0378">Hydrolase</keyword>
<dbReference type="PANTHER" id="PTHR31308:SF5">
    <property type="entry name" value="ERGOSTERYL-BETA-GLUCOSIDASE"/>
    <property type="match status" value="1"/>
</dbReference>
<feature type="compositionally biased region" description="Polar residues" evidence="4">
    <location>
        <begin position="639"/>
        <end position="658"/>
    </location>
</feature>
<dbReference type="Gene3D" id="2.60.40.1180">
    <property type="entry name" value="Golgi alpha-mannosidase II"/>
    <property type="match status" value="1"/>
</dbReference>
<evidence type="ECO:0000313" key="9">
    <source>
        <dbReference type="Proteomes" id="UP000283090"/>
    </source>
</evidence>